<accession>A0ABN8IA15</accession>
<reference evidence="7" key="1">
    <citation type="submission" date="2022-03" db="EMBL/GenBank/DDBJ databases">
        <authorList>
            <person name="Martin H S."/>
        </authorList>
    </citation>
    <scope>NUCLEOTIDE SEQUENCE</scope>
</reference>
<dbReference type="PANTHER" id="PTHR23301">
    <property type="entry name" value="CHITIN BINDING PERITROPHIN-A"/>
    <property type="match status" value="1"/>
</dbReference>
<evidence type="ECO:0000256" key="2">
    <source>
        <dbReference type="ARBA" id="ARBA00022729"/>
    </source>
</evidence>
<dbReference type="Proteomes" id="UP000837857">
    <property type="component" value="Chromosome 19"/>
</dbReference>
<evidence type="ECO:0000313" key="8">
    <source>
        <dbReference type="Proteomes" id="UP000837857"/>
    </source>
</evidence>
<feature type="domain" description="Chitin-binding type-2" evidence="6">
    <location>
        <begin position="58"/>
        <end position="119"/>
    </location>
</feature>
<evidence type="ECO:0000313" key="7">
    <source>
        <dbReference type="EMBL" id="CAH2049167.1"/>
    </source>
</evidence>
<dbReference type="PROSITE" id="PS50940">
    <property type="entry name" value="CHIT_BIND_II"/>
    <property type="match status" value="2"/>
</dbReference>
<sequence>MVSAAFSANTTSQATLQLSQLSTHHTSAPYKNIEETKARTKLLLVLLIVAVVDRACTDSQCPNSSENDLEIEGVLAHQDCDKFYKCFQGKPLEVLCPKWLFFDLKNLRCDWGYNVNCSGRNIPEQSDPLDDDEITNNAESESEYADADENIYDDSEQEAVSVGLEFFQNGCPVNPTVQWRLPHEEECNQFYYCLWGMKLKRRCQPYLHFNKKIQVGGKLDFSL</sequence>
<evidence type="ECO:0000259" key="6">
    <source>
        <dbReference type="PROSITE" id="PS50940"/>
    </source>
</evidence>
<organism evidence="7 8">
    <name type="scientific">Iphiclides podalirius</name>
    <name type="common">scarce swallowtail</name>
    <dbReference type="NCBI Taxonomy" id="110791"/>
    <lineage>
        <taxon>Eukaryota</taxon>
        <taxon>Metazoa</taxon>
        <taxon>Ecdysozoa</taxon>
        <taxon>Arthropoda</taxon>
        <taxon>Hexapoda</taxon>
        <taxon>Insecta</taxon>
        <taxon>Pterygota</taxon>
        <taxon>Neoptera</taxon>
        <taxon>Endopterygota</taxon>
        <taxon>Lepidoptera</taxon>
        <taxon>Glossata</taxon>
        <taxon>Ditrysia</taxon>
        <taxon>Papilionoidea</taxon>
        <taxon>Papilionidae</taxon>
        <taxon>Papilioninae</taxon>
        <taxon>Iphiclides</taxon>
    </lineage>
</organism>
<evidence type="ECO:0000256" key="4">
    <source>
        <dbReference type="ARBA" id="ARBA00023157"/>
    </source>
</evidence>
<dbReference type="SUPFAM" id="SSF57625">
    <property type="entry name" value="Invertebrate chitin-binding proteins"/>
    <property type="match status" value="2"/>
</dbReference>
<keyword evidence="1" id="KW-0147">Chitin-binding</keyword>
<feature type="domain" description="Chitin-binding type-2" evidence="6">
    <location>
        <begin position="168"/>
        <end position="210"/>
    </location>
</feature>
<dbReference type="SMART" id="SM00494">
    <property type="entry name" value="ChtBD2"/>
    <property type="match status" value="2"/>
</dbReference>
<keyword evidence="4" id="KW-1015">Disulfide bond</keyword>
<dbReference type="Pfam" id="PF01607">
    <property type="entry name" value="CBM_14"/>
    <property type="match status" value="2"/>
</dbReference>
<keyword evidence="3" id="KW-0677">Repeat</keyword>
<evidence type="ECO:0000256" key="1">
    <source>
        <dbReference type="ARBA" id="ARBA00022669"/>
    </source>
</evidence>
<gene>
    <name evidence="7" type="ORF">IPOD504_LOCUS6648</name>
</gene>
<dbReference type="InterPro" id="IPR002557">
    <property type="entry name" value="Chitin-bd_dom"/>
</dbReference>
<dbReference type="InterPro" id="IPR036508">
    <property type="entry name" value="Chitin-bd_dom_sf"/>
</dbReference>
<protein>
    <recommendedName>
        <fullName evidence="6">Chitin-binding type-2 domain-containing protein</fullName>
    </recommendedName>
</protein>
<evidence type="ECO:0000256" key="5">
    <source>
        <dbReference type="ARBA" id="ARBA00023180"/>
    </source>
</evidence>
<name>A0ABN8IA15_9NEOP</name>
<dbReference type="EMBL" id="OW152831">
    <property type="protein sequence ID" value="CAH2049167.1"/>
    <property type="molecule type" value="Genomic_DNA"/>
</dbReference>
<evidence type="ECO:0000256" key="3">
    <source>
        <dbReference type="ARBA" id="ARBA00022737"/>
    </source>
</evidence>
<feature type="non-terminal residue" evidence="7">
    <location>
        <position position="223"/>
    </location>
</feature>
<dbReference type="Gene3D" id="2.170.140.10">
    <property type="entry name" value="Chitin binding domain"/>
    <property type="match status" value="2"/>
</dbReference>
<keyword evidence="2" id="KW-0732">Signal</keyword>
<dbReference type="InterPro" id="IPR051940">
    <property type="entry name" value="Chitin_bind-dev_reg"/>
</dbReference>
<dbReference type="PANTHER" id="PTHR23301:SF0">
    <property type="entry name" value="CHITIN-BINDING TYPE-2 DOMAIN-CONTAINING PROTEIN-RELATED"/>
    <property type="match status" value="1"/>
</dbReference>
<proteinExistence type="predicted"/>
<keyword evidence="5" id="KW-0325">Glycoprotein</keyword>
<keyword evidence="8" id="KW-1185">Reference proteome</keyword>